<evidence type="ECO:0000256" key="3">
    <source>
        <dbReference type="ARBA" id="ARBA00023163"/>
    </source>
</evidence>
<gene>
    <name evidence="5" type="ORF">IX53_07590</name>
</gene>
<dbReference type="PANTHER" id="PTHR42756">
    <property type="entry name" value="TRANSCRIPTIONAL REGULATOR, MARR"/>
    <property type="match status" value="1"/>
</dbReference>
<dbReference type="PRINTS" id="PR00598">
    <property type="entry name" value="HTHMARR"/>
</dbReference>
<dbReference type="Gene3D" id="1.10.10.10">
    <property type="entry name" value="Winged helix-like DNA-binding domain superfamily/Winged helix DNA-binding domain"/>
    <property type="match status" value="1"/>
</dbReference>
<dbReference type="InterPro" id="IPR036390">
    <property type="entry name" value="WH_DNA-bd_sf"/>
</dbReference>
<reference evidence="5 6" key="1">
    <citation type="submission" date="2015-04" db="EMBL/GenBank/DDBJ databases">
        <title>Complete Genome Sequence of Kosmotoga pacifica SLHLJ1.</title>
        <authorList>
            <person name="Jiang L.J."/>
            <person name="Shao Z.Z."/>
            <person name="Jebbar M."/>
        </authorList>
    </citation>
    <scope>NUCLEOTIDE SEQUENCE [LARGE SCALE GENOMIC DNA]</scope>
    <source>
        <strain evidence="5 6">SLHLJ1</strain>
    </source>
</reference>
<accession>A0A0G2Z7X1</accession>
<dbReference type="Proteomes" id="UP000035159">
    <property type="component" value="Chromosome"/>
</dbReference>
<evidence type="ECO:0000256" key="2">
    <source>
        <dbReference type="ARBA" id="ARBA00023125"/>
    </source>
</evidence>
<protein>
    <submittedName>
        <fullName evidence="5">MarR family transcriptional regulator</fullName>
    </submittedName>
</protein>
<dbReference type="RefSeq" id="WP_047754835.1">
    <property type="nucleotide sequence ID" value="NZ_CAJUHA010000017.1"/>
</dbReference>
<keyword evidence="6" id="KW-1185">Reference proteome</keyword>
<dbReference type="PANTHER" id="PTHR42756:SF1">
    <property type="entry name" value="TRANSCRIPTIONAL REPRESSOR OF EMRAB OPERON"/>
    <property type="match status" value="1"/>
</dbReference>
<dbReference type="STRING" id="1330330.IX53_07590"/>
<dbReference type="PROSITE" id="PS50995">
    <property type="entry name" value="HTH_MARR_2"/>
    <property type="match status" value="1"/>
</dbReference>
<evidence type="ECO:0000259" key="4">
    <source>
        <dbReference type="PROSITE" id="PS50995"/>
    </source>
</evidence>
<keyword evidence="1" id="KW-0805">Transcription regulation</keyword>
<keyword evidence="3" id="KW-0804">Transcription</keyword>
<dbReference type="SMART" id="SM00347">
    <property type="entry name" value="HTH_MARR"/>
    <property type="match status" value="1"/>
</dbReference>
<dbReference type="SUPFAM" id="SSF46785">
    <property type="entry name" value="Winged helix' DNA-binding domain"/>
    <property type="match status" value="1"/>
</dbReference>
<sequence length="148" mass="17060">MSKKGQGGLATEIEKTLRAIYIRIKREGRKVLKDFPITPAQFDVLQTLYFSGEKRMSDISKILGITKSTTTGLVHRLIEGGFIERRRSKEDRRSYIIDISGEGIKLIEKVIKRRVSYLNEILTKLENHKPEELLMILDELLDAMKKRG</sequence>
<dbReference type="AlphaFoldDB" id="A0A0G2Z7X1"/>
<dbReference type="KEGG" id="kpf:IX53_07590"/>
<dbReference type="InterPro" id="IPR036388">
    <property type="entry name" value="WH-like_DNA-bd_sf"/>
</dbReference>
<dbReference type="OrthoDB" id="9790052at2"/>
<evidence type="ECO:0000256" key="1">
    <source>
        <dbReference type="ARBA" id="ARBA00023015"/>
    </source>
</evidence>
<dbReference type="GO" id="GO:0003700">
    <property type="term" value="F:DNA-binding transcription factor activity"/>
    <property type="evidence" value="ECO:0007669"/>
    <property type="project" value="InterPro"/>
</dbReference>
<keyword evidence="2" id="KW-0238">DNA-binding</keyword>
<name>A0A0G2Z7X1_9BACT</name>
<dbReference type="Pfam" id="PF01047">
    <property type="entry name" value="MarR"/>
    <property type="match status" value="1"/>
</dbReference>
<organism evidence="5 6">
    <name type="scientific">Kosmotoga pacifica</name>
    <dbReference type="NCBI Taxonomy" id="1330330"/>
    <lineage>
        <taxon>Bacteria</taxon>
        <taxon>Thermotogati</taxon>
        <taxon>Thermotogota</taxon>
        <taxon>Thermotogae</taxon>
        <taxon>Kosmotogales</taxon>
        <taxon>Kosmotogaceae</taxon>
        <taxon>Kosmotoga</taxon>
    </lineage>
</organism>
<proteinExistence type="predicted"/>
<dbReference type="InterPro" id="IPR000835">
    <property type="entry name" value="HTH_MarR-typ"/>
</dbReference>
<dbReference type="EMBL" id="CP011232">
    <property type="protein sequence ID" value="AKI97700.1"/>
    <property type="molecule type" value="Genomic_DNA"/>
</dbReference>
<feature type="domain" description="HTH marR-type" evidence="4">
    <location>
        <begin position="10"/>
        <end position="142"/>
    </location>
</feature>
<evidence type="ECO:0000313" key="5">
    <source>
        <dbReference type="EMBL" id="AKI97700.1"/>
    </source>
</evidence>
<evidence type="ECO:0000313" key="6">
    <source>
        <dbReference type="Proteomes" id="UP000035159"/>
    </source>
</evidence>
<dbReference type="PATRIC" id="fig|1330330.3.peg.1536"/>
<dbReference type="GO" id="GO:0003677">
    <property type="term" value="F:DNA binding"/>
    <property type="evidence" value="ECO:0007669"/>
    <property type="project" value="UniProtKB-KW"/>
</dbReference>